<sequence length="513" mass="59871">MPCVTRSMARRPSKKNVFPPEIQLYILEWLMTPHNTSKDRLARPSNFACVCKSWQRIVEKSTFRRISLRPACISRFERLVGPASSRRGYVKHVLLEIPVGEYDHEPCSHFNNYIFTLGVSHLWKFLATWQNYSLTVELGIFSSFETRMHNLDLPDRQLPECILGNPRIDHASRFEDPPWDPGFMDLWKWQKRSYLGSRALQFQFGEHHSLPSAPVITRLLVRRQYFRNISPKAFADIFNAAPCLEVIHLERWCYNWMLSDKEWDRGSSLIGLHLPSSLKQFSFYDECSTTYHRQGRMRLPRSNKRLLRSLIENKWSNQLKHLSISFAFDAQEFFSPHVSHNWASLATLALTSNLVLTRSSDVVNELLVKVGEAAKHMPKLGILEIWNCEARNRKAGIFRYEKLDRAGKIVWQGTWDLEMSSQVKRAWQEVLVAPDGGHYELSVEVMSIQPRRLVNLGSIYPYLKLRRHVLDGISWTQAGQWTEKLSPRLKRNRRSGNRSDWCTFMPLGLGREL</sequence>
<protein>
    <recommendedName>
        <fullName evidence="1">DUF6546 domain-containing protein</fullName>
    </recommendedName>
</protein>
<feature type="domain" description="DUF6546" evidence="1">
    <location>
        <begin position="274"/>
        <end position="471"/>
    </location>
</feature>
<proteinExistence type="predicted"/>
<dbReference type="EMBL" id="GG698910">
    <property type="protein sequence ID" value="EEU40677.1"/>
    <property type="molecule type" value="Genomic_DNA"/>
</dbReference>
<keyword evidence="3" id="KW-1185">Reference proteome</keyword>
<dbReference type="VEuPathDB" id="FungiDB:NECHADRAFT_76074"/>
<dbReference type="Proteomes" id="UP000005206">
    <property type="component" value="Chromosome 2"/>
</dbReference>
<dbReference type="GeneID" id="9667950"/>
<evidence type="ECO:0000313" key="3">
    <source>
        <dbReference type="Proteomes" id="UP000005206"/>
    </source>
</evidence>
<organism evidence="2 3">
    <name type="scientific">Fusarium vanettenii (strain ATCC MYA-4622 / CBS 123669 / FGSC 9596 / NRRL 45880 / 77-13-4)</name>
    <name type="common">Fusarium solani subsp. pisi</name>
    <dbReference type="NCBI Taxonomy" id="660122"/>
    <lineage>
        <taxon>Eukaryota</taxon>
        <taxon>Fungi</taxon>
        <taxon>Dikarya</taxon>
        <taxon>Ascomycota</taxon>
        <taxon>Pezizomycotina</taxon>
        <taxon>Sordariomycetes</taxon>
        <taxon>Hypocreomycetidae</taxon>
        <taxon>Hypocreales</taxon>
        <taxon>Nectriaceae</taxon>
        <taxon>Fusarium</taxon>
        <taxon>Fusarium solani species complex</taxon>
        <taxon>Fusarium vanettenii</taxon>
    </lineage>
</organism>
<evidence type="ECO:0000313" key="2">
    <source>
        <dbReference type="EMBL" id="EEU40677.1"/>
    </source>
</evidence>
<dbReference type="Pfam" id="PF20183">
    <property type="entry name" value="DUF6546"/>
    <property type="match status" value="1"/>
</dbReference>
<dbReference type="HOGENOM" id="CLU_023464_2_1_1"/>
<accession>C7Z6E5</accession>
<evidence type="ECO:0000259" key="1">
    <source>
        <dbReference type="Pfam" id="PF20183"/>
    </source>
</evidence>
<dbReference type="InParanoid" id="C7Z6E5"/>
<dbReference type="eggNOG" id="ENOG502T55K">
    <property type="taxonomic scope" value="Eukaryota"/>
</dbReference>
<dbReference type="KEGG" id="nhe:NECHADRAFT_76074"/>
<dbReference type="OMA" id="QVDMEAQ"/>
<dbReference type="AlphaFoldDB" id="C7Z6E5"/>
<dbReference type="RefSeq" id="XP_003046390.1">
    <property type="nucleotide sequence ID" value="XM_003046344.1"/>
</dbReference>
<name>C7Z6E5_FUSV7</name>
<gene>
    <name evidence="2" type="ORF">NECHADRAFT_76074</name>
</gene>
<dbReference type="InterPro" id="IPR046676">
    <property type="entry name" value="DUF6546"/>
</dbReference>
<reference evidence="2 3" key="1">
    <citation type="journal article" date="2009" name="PLoS Genet.">
        <title>The genome of Nectria haematococca: contribution of supernumerary chromosomes to gene expansion.</title>
        <authorList>
            <person name="Coleman J.J."/>
            <person name="Rounsley S.D."/>
            <person name="Rodriguez-Carres M."/>
            <person name="Kuo A."/>
            <person name="Wasmann C.C."/>
            <person name="Grimwood J."/>
            <person name="Schmutz J."/>
            <person name="Taga M."/>
            <person name="White G.J."/>
            <person name="Zhou S."/>
            <person name="Schwartz D.C."/>
            <person name="Freitag M."/>
            <person name="Ma L.J."/>
            <person name="Danchin E.G."/>
            <person name="Henrissat B."/>
            <person name="Coutinho P.M."/>
            <person name="Nelson D.R."/>
            <person name="Straney D."/>
            <person name="Napoli C.A."/>
            <person name="Barker B.M."/>
            <person name="Gribskov M."/>
            <person name="Rep M."/>
            <person name="Kroken S."/>
            <person name="Molnar I."/>
            <person name="Rensing C."/>
            <person name="Kennell J.C."/>
            <person name="Zamora J."/>
            <person name="Farman M.L."/>
            <person name="Selker E.U."/>
            <person name="Salamov A."/>
            <person name="Shapiro H."/>
            <person name="Pangilinan J."/>
            <person name="Lindquist E."/>
            <person name="Lamers C."/>
            <person name="Grigoriev I.V."/>
            <person name="Geiser D.M."/>
            <person name="Covert S.F."/>
            <person name="Temporini E."/>
            <person name="Vanetten H.D."/>
        </authorList>
    </citation>
    <scope>NUCLEOTIDE SEQUENCE [LARGE SCALE GENOMIC DNA]</scope>
    <source>
        <strain evidence="3">ATCC MYA-4622 / CBS 123669 / FGSC 9596 / NRRL 45880 / 77-13-4</strain>
    </source>
</reference>
<dbReference type="OrthoDB" id="5333491at2759"/>